<dbReference type="Gene3D" id="6.10.330.20">
    <property type="match status" value="1"/>
</dbReference>
<proteinExistence type="predicted"/>
<evidence type="ECO:0000313" key="2">
    <source>
        <dbReference type="Proteomes" id="UP000075714"/>
    </source>
</evidence>
<dbReference type="EMBL" id="LSYV01000060">
    <property type="protein sequence ID" value="KXZ45059.1"/>
    <property type="molecule type" value="Genomic_DNA"/>
</dbReference>
<organism evidence="1 2">
    <name type="scientific">Gonium pectorale</name>
    <name type="common">Green alga</name>
    <dbReference type="NCBI Taxonomy" id="33097"/>
    <lineage>
        <taxon>Eukaryota</taxon>
        <taxon>Viridiplantae</taxon>
        <taxon>Chlorophyta</taxon>
        <taxon>core chlorophytes</taxon>
        <taxon>Chlorophyceae</taxon>
        <taxon>CS clade</taxon>
        <taxon>Chlamydomonadales</taxon>
        <taxon>Volvocaceae</taxon>
        <taxon>Gonium</taxon>
    </lineage>
</organism>
<protein>
    <submittedName>
        <fullName evidence="1">Uncharacterized protein</fullName>
    </submittedName>
</protein>
<accession>A0A150G5A0</accession>
<comment type="caution">
    <text evidence="1">The sequence shown here is derived from an EMBL/GenBank/DDBJ whole genome shotgun (WGS) entry which is preliminary data.</text>
</comment>
<evidence type="ECO:0000313" key="1">
    <source>
        <dbReference type="EMBL" id="KXZ45059.1"/>
    </source>
</evidence>
<dbReference type="Proteomes" id="UP000075714">
    <property type="component" value="Unassembled WGS sequence"/>
</dbReference>
<gene>
    <name evidence="1" type="ORF">GPECTOR_59g668</name>
</gene>
<reference evidence="2" key="1">
    <citation type="journal article" date="2016" name="Nat. Commun.">
        <title>The Gonium pectorale genome demonstrates co-option of cell cycle regulation during the evolution of multicellularity.</title>
        <authorList>
            <person name="Hanschen E.R."/>
            <person name="Marriage T.N."/>
            <person name="Ferris P.J."/>
            <person name="Hamaji T."/>
            <person name="Toyoda A."/>
            <person name="Fujiyama A."/>
            <person name="Neme R."/>
            <person name="Noguchi H."/>
            <person name="Minakuchi Y."/>
            <person name="Suzuki M."/>
            <person name="Kawai-Toyooka H."/>
            <person name="Smith D.R."/>
            <person name="Sparks H."/>
            <person name="Anderson J."/>
            <person name="Bakaric R."/>
            <person name="Luria V."/>
            <person name="Karger A."/>
            <person name="Kirschner M.W."/>
            <person name="Durand P.M."/>
            <person name="Michod R.E."/>
            <person name="Nozaki H."/>
            <person name="Olson B.J."/>
        </authorList>
    </citation>
    <scope>NUCLEOTIDE SEQUENCE [LARGE SCALE GENOMIC DNA]</scope>
    <source>
        <strain evidence="2">NIES-2863</strain>
    </source>
</reference>
<dbReference type="AlphaFoldDB" id="A0A150G5A0"/>
<dbReference type="OrthoDB" id="270763at2759"/>
<keyword evidence="2" id="KW-1185">Reference proteome</keyword>
<dbReference type="InterPro" id="IPR038340">
    <property type="entry name" value="MRP-L47_sf"/>
</dbReference>
<dbReference type="STRING" id="33097.A0A150G5A0"/>
<sequence>MPTLRNRYVCAKERNLLLTEMAWKRVPKNLEEERMRDMAVGHDSVERDAHRMRYQEVQATLKHIRQVLQERVDAELVPRLRKEMQEVLDAR</sequence>
<name>A0A150G5A0_GONPE</name>